<accession>A0AAU8IGW7</accession>
<evidence type="ECO:0000313" key="1">
    <source>
        <dbReference type="EMBL" id="XCJ17446.1"/>
    </source>
</evidence>
<gene>
    <name evidence="1" type="ORF">ABNN70_02655</name>
</gene>
<dbReference type="InterPro" id="IPR054224">
    <property type="entry name" value="DUF6944"/>
</dbReference>
<organism evidence="1">
    <name type="scientific">Sporolactobacillus sp. Y61</name>
    <dbReference type="NCBI Taxonomy" id="3160863"/>
    <lineage>
        <taxon>Bacteria</taxon>
        <taxon>Bacillati</taxon>
        <taxon>Bacillota</taxon>
        <taxon>Bacilli</taxon>
        <taxon>Bacillales</taxon>
        <taxon>Sporolactobacillaceae</taxon>
        <taxon>Sporolactobacillus</taxon>
    </lineage>
</organism>
<name>A0AAU8IGW7_9BACL</name>
<reference evidence="1" key="1">
    <citation type="submission" date="2024-06" db="EMBL/GenBank/DDBJ databases">
        <authorList>
            <person name="Fan A."/>
            <person name="Zhang F.Y."/>
            <person name="Zhang L."/>
        </authorList>
    </citation>
    <scope>NUCLEOTIDE SEQUENCE</scope>
    <source>
        <strain evidence="1">Y61</strain>
    </source>
</reference>
<dbReference type="EMBL" id="CP159510">
    <property type="protein sequence ID" value="XCJ17446.1"/>
    <property type="molecule type" value="Genomic_DNA"/>
</dbReference>
<sequence>MGNSLVIHGLITQKDGPRTVMIGNWLQALGGTLSLQALLVDEERDWATILTIIGNLLQIAGNSLQAASVALQRTGKTNADQINLAGGWVQALGASLSYLSATT</sequence>
<protein>
    <submittedName>
        <fullName evidence="1">Uncharacterized protein</fullName>
    </submittedName>
</protein>
<dbReference type="Pfam" id="PF22116">
    <property type="entry name" value="DUF6944"/>
    <property type="match status" value="1"/>
</dbReference>
<proteinExistence type="predicted"/>
<dbReference type="RefSeq" id="WP_353948691.1">
    <property type="nucleotide sequence ID" value="NZ_CP159510.1"/>
</dbReference>
<dbReference type="AlphaFoldDB" id="A0AAU8IGW7"/>